<name>A0ABQ1L6U1_9RHOB</name>
<gene>
    <name evidence="1" type="ORF">GCM10011363_39290</name>
</gene>
<evidence type="ECO:0000313" key="2">
    <source>
        <dbReference type="Proteomes" id="UP000645462"/>
    </source>
</evidence>
<dbReference type="RefSeq" id="WP_188483804.1">
    <property type="nucleotide sequence ID" value="NZ_BMFC01000015.1"/>
</dbReference>
<comment type="caution">
    <text evidence="1">The sequence shown here is derived from an EMBL/GenBank/DDBJ whole genome shotgun (WGS) entry which is preliminary data.</text>
</comment>
<proteinExistence type="predicted"/>
<sequence length="63" mass="6937">MPMIKIDGTDYDTETLSEAAKAQLMNLQVVDQKIAATQQELAIQQTARNAYAQALQAELAKQN</sequence>
<protein>
    <submittedName>
        <fullName evidence="1">Uncharacterized protein</fullName>
    </submittedName>
</protein>
<reference evidence="2" key="1">
    <citation type="journal article" date="2019" name="Int. J. Syst. Evol. Microbiol.">
        <title>The Global Catalogue of Microorganisms (GCM) 10K type strain sequencing project: providing services to taxonomists for standard genome sequencing and annotation.</title>
        <authorList>
            <consortium name="The Broad Institute Genomics Platform"/>
            <consortium name="The Broad Institute Genome Sequencing Center for Infectious Disease"/>
            <person name="Wu L."/>
            <person name="Ma J."/>
        </authorList>
    </citation>
    <scope>NUCLEOTIDE SEQUENCE [LARGE SCALE GENOMIC DNA]</scope>
    <source>
        <strain evidence="2">CGMCC 1.12478</strain>
    </source>
</reference>
<dbReference type="EMBL" id="BMFC01000015">
    <property type="protein sequence ID" value="GGC18784.1"/>
    <property type="molecule type" value="Genomic_DNA"/>
</dbReference>
<organism evidence="1 2">
    <name type="scientific">Marivita lacus</name>
    <dbReference type="NCBI Taxonomy" id="1323742"/>
    <lineage>
        <taxon>Bacteria</taxon>
        <taxon>Pseudomonadati</taxon>
        <taxon>Pseudomonadota</taxon>
        <taxon>Alphaproteobacteria</taxon>
        <taxon>Rhodobacterales</taxon>
        <taxon>Roseobacteraceae</taxon>
        <taxon>Marivita</taxon>
    </lineage>
</organism>
<evidence type="ECO:0000313" key="1">
    <source>
        <dbReference type="EMBL" id="GGC18784.1"/>
    </source>
</evidence>
<dbReference type="Proteomes" id="UP000645462">
    <property type="component" value="Unassembled WGS sequence"/>
</dbReference>
<keyword evidence="2" id="KW-1185">Reference proteome</keyword>
<accession>A0ABQ1L6U1</accession>